<feature type="signal peptide" evidence="2">
    <location>
        <begin position="1"/>
        <end position="23"/>
    </location>
</feature>
<gene>
    <name evidence="3" type="ORF">OTU49_013757</name>
</gene>
<comment type="caution">
    <text evidence="3">The sequence shown here is derived from an EMBL/GenBank/DDBJ whole genome shotgun (WGS) entry which is preliminary data.</text>
</comment>
<evidence type="ECO:0000256" key="2">
    <source>
        <dbReference type="SAM" id="SignalP"/>
    </source>
</evidence>
<organism evidence="3 4">
    <name type="scientific">Cherax quadricarinatus</name>
    <name type="common">Australian red claw crayfish</name>
    <dbReference type="NCBI Taxonomy" id="27406"/>
    <lineage>
        <taxon>Eukaryota</taxon>
        <taxon>Metazoa</taxon>
        <taxon>Ecdysozoa</taxon>
        <taxon>Arthropoda</taxon>
        <taxon>Crustacea</taxon>
        <taxon>Multicrustacea</taxon>
        <taxon>Malacostraca</taxon>
        <taxon>Eumalacostraca</taxon>
        <taxon>Eucarida</taxon>
        <taxon>Decapoda</taxon>
        <taxon>Pleocyemata</taxon>
        <taxon>Astacidea</taxon>
        <taxon>Parastacoidea</taxon>
        <taxon>Parastacidae</taxon>
        <taxon>Cherax</taxon>
    </lineage>
</organism>
<feature type="region of interest" description="Disordered" evidence="1">
    <location>
        <begin position="29"/>
        <end position="100"/>
    </location>
</feature>
<evidence type="ECO:0000313" key="4">
    <source>
        <dbReference type="Proteomes" id="UP001445076"/>
    </source>
</evidence>
<keyword evidence="4" id="KW-1185">Reference proteome</keyword>
<feature type="compositionally biased region" description="Basic residues" evidence="1">
    <location>
        <begin position="36"/>
        <end position="49"/>
    </location>
</feature>
<proteinExistence type="predicted"/>
<name>A0AAW0VSJ5_CHEQU</name>
<dbReference type="Proteomes" id="UP001445076">
    <property type="component" value="Unassembled WGS sequence"/>
</dbReference>
<reference evidence="3 4" key="1">
    <citation type="journal article" date="2024" name="BMC Genomics">
        <title>Genome assembly of redclaw crayfish (Cherax quadricarinatus) provides insights into its immune adaptation and hypoxia tolerance.</title>
        <authorList>
            <person name="Liu Z."/>
            <person name="Zheng J."/>
            <person name="Li H."/>
            <person name="Fang K."/>
            <person name="Wang S."/>
            <person name="He J."/>
            <person name="Zhou D."/>
            <person name="Weng S."/>
            <person name="Chi M."/>
            <person name="Gu Z."/>
            <person name="He J."/>
            <person name="Li F."/>
            <person name="Wang M."/>
        </authorList>
    </citation>
    <scope>NUCLEOTIDE SEQUENCE [LARGE SCALE GENOMIC DNA]</scope>
    <source>
        <strain evidence="3">ZL_2023a</strain>
    </source>
</reference>
<feature type="compositionally biased region" description="Basic and acidic residues" evidence="1">
    <location>
        <begin position="59"/>
        <end position="81"/>
    </location>
</feature>
<evidence type="ECO:0000313" key="3">
    <source>
        <dbReference type="EMBL" id="KAK8719821.1"/>
    </source>
</evidence>
<keyword evidence="2" id="KW-0732">Signal</keyword>
<dbReference type="AlphaFoldDB" id="A0AAW0VSJ5"/>
<dbReference type="PROSITE" id="PS51257">
    <property type="entry name" value="PROKAR_LIPOPROTEIN"/>
    <property type="match status" value="1"/>
</dbReference>
<sequence>MMTFWKWGASAVIVLIIACSCLGQERQYEHQDSAVHNHHGNGRNARGRFKSPTDEMDDDRVLTREERRRQREERQLARSERSIPSGMKGGGKRRMVGEQGMTEDMKYPLRWWT</sequence>
<evidence type="ECO:0000256" key="1">
    <source>
        <dbReference type="SAM" id="MobiDB-lite"/>
    </source>
</evidence>
<evidence type="ECO:0008006" key="5">
    <source>
        <dbReference type="Google" id="ProtNLM"/>
    </source>
</evidence>
<accession>A0AAW0VSJ5</accession>
<protein>
    <recommendedName>
        <fullName evidence="5">Secreted protein</fullName>
    </recommendedName>
</protein>
<dbReference type="EMBL" id="JARKIK010001273">
    <property type="protein sequence ID" value="KAK8719821.1"/>
    <property type="molecule type" value="Genomic_DNA"/>
</dbReference>
<feature type="chain" id="PRO_5043687829" description="Secreted protein" evidence="2">
    <location>
        <begin position="24"/>
        <end position="113"/>
    </location>
</feature>